<dbReference type="RefSeq" id="WP_163770364.1">
    <property type="nucleotide sequence ID" value="NZ_JAAGXA010000001.1"/>
</dbReference>
<protein>
    <submittedName>
        <fullName evidence="7">TraR/DksA family transcriptional regulator</fullName>
    </submittedName>
</protein>
<keyword evidence="1" id="KW-0479">Metal-binding</keyword>
<dbReference type="SUPFAM" id="SSF57716">
    <property type="entry name" value="Glucocorticoid receptor-like (DNA-binding domain)"/>
    <property type="match status" value="1"/>
</dbReference>
<comment type="caution">
    <text evidence="7">The sequence shown here is derived from an EMBL/GenBank/DDBJ whole genome shotgun (WGS) entry which is preliminary data.</text>
</comment>
<dbReference type="EMBL" id="JAAGXA010000001">
    <property type="protein sequence ID" value="NEN77027.1"/>
    <property type="molecule type" value="Genomic_DNA"/>
</dbReference>
<evidence type="ECO:0000256" key="3">
    <source>
        <dbReference type="ARBA" id="ARBA00022833"/>
    </source>
</evidence>
<organism evidence="7 8">
    <name type="scientific">Nocardioides zeae</name>
    <dbReference type="NCBI Taxonomy" id="1457234"/>
    <lineage>
        <taxon>Bacteria</taxon>
        <taxon>Bacillati</taxon>
        <taxon>Actinomycetota</taxon>
        <taxon>Actinomycetes</taxon>
        <taxon>Propionibacteriales</taxon>
        <taxon>Nocardioidaceae</taxon>
        <taxon>Nocardioides</taxon>
    </lineage>
</organism>
<dbReference type="SUPFAM" id="SSF109635">
    <property type="entry name" value="DnaK suppressor protein DksA, alpha-hairpin domain"/>
    <property type="match status" value="1"/>
</dbReference>
<evidence type="ECO:0000256" key="4">
    <source>
        <dbReference type="PROSITE-ProRule" id="PRU00510"/>
    </source>
</evidence>
<dbReference type="GO" id="GO:0008270">
    <property type="term" value="F:zinc ion binding"/>
    <property type="evidence" value="ECO:0007669"/>
    <property type="project" value="UniProtKB-KW"/>
</dbReference>
<evidence type="ECO:0000256" key="5">
    <source>
        <dbReference type="SAM" id="Coils"/>
    </source>
</evidence>
<proteinExistence type="predicted"/>
<dbReference type="InterPro" id="IPR000962">
    <property type="entry name" value="Znf_DskA_TraR"/>
</dbReference>
<feature type="coiled-coil region" evidence="5">
    <location>
        <begin position="13"/>
        <end position="47"/>
    </location>
</feature>
<dbReference type="Pfam" id="PF01258">
    <property type="entry name" value="zf-dskA_traR"/>
    <property type="match status" value="1"/>
</dbReference>
<dbReference type="Proteomes" id="UP000468687">
    <property type="component" value="Unassembled WGS sequence"/>
</dbReference>
<gene>
    <name evidence="7" type="ORF">G3T38_01925</name>
</gene>
<evidence type="ECO:0000313" key="8">
    <source>
        <dbReference type="Proteomes" id="UP000468687"/>
    </source>
</evidence>
<feature type="zinc finger region" description="dksA C4-type" evidence="4">
    <location>
        <begin position="98"/>
        <end position="122"/>
    </location>
</feature>
<dbReference type="InterPro" id="IPR037187">
    <property type="entry name" value="DnaK_N"/>
</dbReference>
<keyword evidence="3" id="KW-0862">Zinc</keyword>
<sequence>MAEAVVGEEPWTQAEADQVVAELEAQRAELASQVAAQEQELAGLFRDAGDGAGPDAADLGTATFERDHELTLVSGERDALAQIERALARARDGKLGLCESCGQAIPKMRVVAFPRATLCVSCKQREERR</sequence>
<dbReference type="PROSITE" id="PS51128">
    <property type="entry name" value="ZF_DKSA_2"/>
    <property type="match status" value="1"/>
</dbReference>
<dbReference type="PANTHER" id="PTHR33823:SF2">
    <property type="entry name" value="RNA POLYMERASE-BINDING TRANSCRIPTION FACTOR DKSA"/>
    <property type="match status" value="1"/>
</dbReference>
<reference evidence="7 8" key="1">
    <citation type="journal article" date="2014" name="Int. J. Syst. Evol. Microbiol.">
        <title>Nocardioides zeae sp. nov., isolated from the stem of Zea mays.</title>
        <authorList>
            <person name="Glaeser S.P."/>
            <person name="McInroy J.A."/>
            <person name="Busse H.J."/>
            <person name="Kampfer P."/>
        </authorList>
    </citation>
    <scope>NUCLEOTIDE SEQUENCE [LARGE SCALE GENOMIC DNA]</scope>
    <source>
        <strain evidence="7 8">JCM 30728</strain>
    </source>
</reference>
<feature type="domain" description="Zinc finger DksA/TraR C4-type" evidence="6">
    <location>
        <begin position="93"/>
        <end position="128"/>
    </location>
</feature>
<accession>A0A6P0HFF7</accession>
<dbReference type="InterPro" id="IPR020458">
    <property type="entry name" value="Znf_DskA_TraR_CS"/>
</dbReference>
<dbReference type="PROSITE" id="PS01102">
    <property type="entry name" value="ZF_DKSA_1"/>
    <property type="match status" value="1"/>
</dbReference>
<evidence type="ECO:0000313" key="7">
    <source>
        <dbReference type="EMBL" id="NEN77027.1"/>
    </source>
</evidence>
<evidence type="ECO:0000256" key="1">
    <source>
        <dbReference type="ARBA" id="ARBA00022723"/>
    </source>
</evidence>
<dbReference type="Gene3D" id="1.20.120.910">
    <property type="entry name" value="DksA, coiled-coil domain"/>
    <property type="match status" value="1"/>
</dbReference>
<dbReference type="PANTHER" id="PTHR33823">
    <property type="entry name" value="RNA POLYMERASE-BINDING TRANSCRIPTION FACTOR DKSA-RELATED"/>
    <property type="match status" value="1"/>
</dbReference>
<evidence type="ECO:0000256" key="2">
    <source>
        <dbReference type="ARBA" id="ARBA00022771"/>
    </source>
</evidence>
<evidence type="ECO:0000259" key="6">
    <source>
        <dbReference type="Pfam" id="PF01258"/>
    </source>
</evidence>
<keyword evidence="8" id="KW-1185">Reference proteome</keyword>
<keyword evidence="2" id="KW-0863">Zinc-finger</keyword>
<keyword evidence="5" id="KW-0175">Coiled coil</keyword>
<dbReference type="AlphaFoldDB" id="A0A6P0HFF7"/>
<name>A0A6P0HFF7_9ACTN</name>